<dbReference type="GO" id="GO:0006221">
    <property type="term" value="P:pyrimidine nucleotide biosynthetic process"/>
    <property type="evidence" value="ECO:0007669"/>
    <property type="project" value="UniProtKB-KW"/>
</dbReference>
<keyword evidence="4 12" id="KW-0808">Transferase</keyword>
<keyword evidence="9" id="KW-0539">Nucleus</keyword>
<organism evidence="14">
    <name type="scientific">Salvia splendens</name>
    <name type="common">Scarlet sage</name>
    <dbReference type="NCBI Taxonomy" id="180675"/>
    <lineage>
        <taxon>Eukaryota</taxon>
        <taxon>Viridiplantae</taxon>
        <taxon>Streptophyta</taxon>
        <taxon>Embryophyta</taxon>
        <taxon>Tracheophyta</taxon>
        <taxon>Spermatophyta</taxon>
        <taxon>Magnoliopsida</taxon>
        <taxon>eudicotyledons</taxon>
        <taxon>Gunneridae</taxon>
        <taxon>Pentapetalae</taxon>
        <taxon>asterids</taxon>
        <taxon>lamiids</taxon>
        <taxon>Lamiales</taxon>
        <taxon>Lamiaceae</taxon>
        <taxon>Nepetoideae</taxon>
        <taxon>Mentheae</taxon>
        <taxon>Salviinae</taxon>
        <taxon>Salvia</taxon>
        <taxon>Salvia subgen. Calosphace</taxon>
        <taxon>core Calosphace</taxon>
    </lineage>
</organism>
<reference evidence="14" key="2">
    <citation type="submission" date="2020-08" db="EMBL/GenBank/DDBJ databases">
        <title>Plant Genome Project.</title>
        <authorList>
            <person name="Zhang R.-G."/>
        </authorList>
    </citation>
    <scope>NUCLEOTIDE SEQUENCE</scope>
    <source>
        <strain evidence="14">Huo1</strain>
        <tissue evidence="14">Leaf</tissue>
    </source>
</reference>
<dbReference type="InterPro" id="IPR006266">
    <property type="entry name" value="UMP_CMP_kinase"/>
</dbReference>
<evidence type="ECO:0000256" key="2">
    <source>
        <dbReference type="ARBA" id="ARBA00012955"/>
    </source>
</evidence>
<evidence type="ECO:0000256" key="1">
    <source>
        <dbReference type="ARBA" id="ARBA00007220"/>
    </source>
</evidence>
<evidence type="ECO:0000256" key="6">
    <source>
        <dbReference type="ARBA" id="ARBA00022777"/>
    </source>
</evidence>
<evidence type="ECO:0000256" key="10">
    <source>
        <dbReference type="ARBA" id="ARBA00031517"/>
    </source>
</evidence>
<reference evidence="14" key="1">
    <citation type="submission" date="2018-01" db="EMBL/GenBank/DDBJ databases">
        <authorList>
            <person name="Mao J.F."/>
        </authorList>
    </citation>
    <scope>NUCLEOTIDE SEQUENCE</scope>
    <source>
        <strain evidence="14">Huo1</strain>
        <tissue evidence="14">Leaf</tissue>
    </source>
</reference>
<name>A0A8X8W8N4_SALSN</name>
<evidence type="ECO:0000313" key="14">
    <source>
        <dbReference type="EMBL" id="KAG6390130.1"/>
    </source>
</evidence>
<keyword evidence="13" id="KW-1133">Transmembrane helix</keyword>
<dbReference type="GO" id="GO:0005524">
    <property type="term" value="F:ATP binding"/>
    <property type="evidence" value="ECO:0007669"/>
    <property type="project" value="UniProtKB-KW"/>
</dbReference>
<evidence type="ECO:0000256" key="9">
    <source>
        <dbReference type="ARBA" id="ARBA00023242"/>
    </source>
</evidence>
<dbReference type="GO" id="GO:0006207">
    <property type="term" value="P:'de novo' pyrimidine nucleobase biosynthetic process"/>
    <property type="evidence" value="ECO:0007669"/>
    <property type="project" value="InterPro"/>
</dbReference>
<evidence type="ECO:0000256" key="13">
    <source>
        <dbReference type="SAM" id="Phobius"/>
    </source>
</evidence>
<dbReference type="EC" id="2.7.4.3" evidence="2"/>
<dbReference type="EMBL" id="PNBA02000020">
    <property type="protein sequence ID" value="KAG6390130.1"/>
    <property type="molecule type" value="Genomic_DNA"/>
</dbReference>
<keyword evidence="8" id="KW-0665">Pyrimidine biosynthesis</keyword>
<evidence type="ECO:0000256" key="11">
    <source>
        <dbReference type="ARBA" id="ARBA00048116"/>
    </source>
</evidence>
<comment type="caution">
    <text evidence="14">The sequence shown here is derived from an EMBL/GenBank/DDBJ whole genome shotgun (WGS) entry which is preliminary data.</text>
</comment>
<dbReference type="CDD" id="cd01428">
    <property type="entry name" value="ADK"/>
    <property type="match status" value="1"/>
</dbReference>
<keyword evidence="7" id="KW-0067">ATP-binding</keyword>
<evidence type="ECO:0000256" key="12">
    <source>
        <dbReference type="RuleBase" id="RU003330"/>
    </source>
</evidence>
<dbReference type="SUPFAM" id="SSF52540">
    <property type="entry name" value="P-loop containing nucleoside triphosphate hydrolases"/>
    <property type="match status" value="1"/>
</dbReference>
<dbReference type="GO" id="GO:0004017">
    <property type="term" value="F:AMP kinase activity"/>
    <property type="evidence" value="ECO:0007669"/>
    <property type="project" value="UniProtKB-EC"/>
</dbReference>
<dbReference type="InterPro" id="IPR000850">
    <property type="entry name" value="Adenylat/UMP-CMP_kin"/>
</dbReference>
<protein>
    <recommendedName>
        <fullName evidence="2">adenylate kinase</fullName>
        <ecNumber evidence="2">2.7.4.3</ecNumber>
    </recommendedName>
    <alternativeName>
        <fullName evidence="10">ATP:AMP phosphotransferase</fullName>
    </alternativeName>
</protein>
<keyword evidence="15" id="KW-1185">Reference proteome</keyword>
<dbReference type="Proteomes" id="UP000298416">
    <property type="component" value="Unassembled WGS sequence"/>
</dbReference>
<sequence>MWRRVVSLSPLLSSSKSRSLNQVQVPYGFNACQFFYTQVLNSALICFIFFRFIKLISSYFAPSSGYMAISFKFWEIRAEDGVSGARRKPFVTFVLGGPGSGKGTQCTRIVNTFGFTHLSVGDLLRKEIYSDSENGSMILDTIKEGKIVSSEVTVKLIKNAIEASENRRILVDGFPRSEENRIAYERVVGVEPDIVLFFDCPKEEMVKRVLNRNEGRIDDNIDTVKERLTVFSELNLPVIKYYSEKGKLHKIDGTGTEDEIFERVLPVFAALR</sequence>
<dbReference type="InterPro" id="IPR033690">
    <property type="entry name" value="Adenylat_kinase_CS"/>
</dbReference>
<evidence type="ECO:0000256" key="3">
    <source>
        <dbReference type="ARBA" id="ARBA00022490"/>
    </source>
</evidence>
<keyword evidence="6 12" id="KW-0418">Kinase</keyword>
<keyword evidence="5" id="KW-0547">Nucleotide-binding</keyword>
<dbReference type="PANTHER" id="PTHR23359">
    <property type="entry name" value="NUCLEOTIDE KINASE"/>
    <property type="match status" value="1"/>
</dbReference>
<evidence type="ECO:0000313" key="15">
    <source>
        <dbReference type="Proteomes" id="UP000298416"/>
    </source>
</evidence>
<accession>A0A8X8W8N4</accession>
<dbReference type="HAMAP" id="MF_00235">
    <property type="entry name" value="Adenylate_kinase_Adk"/>
    <property type="match status" value="1"/>
</dbReference>
<comment type="similarity">
    <text evidence="1 12">Belongs to the adenylate kinase family.</text>
</comment>
<dbReference type="PRINTS" id="PR00094">
    <property type="entry name" value="ADENYLTKNASE"/>
</dbReference>
<dbReference type="Pfam" id="PF00406">
    <property type="entry name" value="ADK"/>
    <property type="match status" value="1"/>
</dbReference>
<keyword evidence="13" id="KW-0472">Membrane</keyword>
<feature type="transmembrane region" description="Helical" evidence="13">
    <location>
        <begin position="35"/>
        <end position="53"/>
    </location>
</feature>
<dbReference type="NCBIfam" id="TIGR01359">
    <property type="entry name" value="UMP_CMP_kin_fam"/>
    <property type="match status" value="1"/>
</dbReference>
<evidence type="ECO:0000256" key="4">
    <source>
        <dbReference type="ARBA" id="ARBA00022679"/>
    </source>
</evidence>
<dbReference type="PROSITE" id="PS00113">
    <property type="entry name" value="ADENYLATE_KINASE"/>
    <property type="match status" value="1"/>
</dbReference>
<gene>
    <name evidence="14" type="ORF">SASPL_151612</name>
</gene>
<dbReference type="AlphaFoldDB" id="A0A8X8W8N4"/>
<dbReference type="InterPro" id="IPR027417">
    <property type="entry name" value="P-loop_NTPase"/>
</dbReference>
<proteinExistence type="inferred from homology"/>
<keyword evidence="3" id="KW-0963">Cytoplasm</keyword>
<evidence type="ECO:0000256" key="5">
    <source>
        <dbReference type="ARBA" id="ARBA00022741"/>
    </source>
</evidence>
<dbReference type="Gene3D" id="3.40.50.300">
    <property type="entry name" value="P-loop containing nucleotide triphosphate hydrolases"/>
    <property type="match status" value="1"/>
</dbReference>
<comment type="catalytic activity">
    <reaction evidence="11">
        <text>UMP + ATP = UDP + ADP</text>
        <dbReference type="Rhea" id="RHEA:24400"/>
        <dbReference type="ChEBI" id="CHEBI:30616"/>
        <dbReference type="ChEBI" id="CHEBI:57865"/>
        <dbReference type="ChEBI" id="CHEBI:58223"/>
        <dbReference type="ChEBI" id="CHEBI:456216"/>
        <dbReference type="EC" id="2.7.4.14"/>
    </reaction>
</comment>
<evidence type="ECO:0000256" key="8">
    <source>
        <dbReference type="ARBA" id="ARBA00022975"/>
    </source>
</evidence>
<keyword evidence="13" id="KW-0812">Transmembrane</keyword>
<evidence type="ECO:0000256" key="7">
    <source>
        <dbReference type="ARBA" id="ARBA00022840"/>
    </source>
</evidence>